<dbReference type="WBParaSite" id="L893_g19031.t1">
    <property type="protein sequence ID" value="L893_g19031.t1"/>
    <property type="gene ID" value="L893_g19031"/>
</dbReference>
<feature type="compositionally biased region" description="Polar residues" evidence="12">
    <location>
        <begin position="335"/>
        <end position="349"/>
    </location>
</feature>
<evidence type="ECO:0000256" key="11">
    <source>
        <dbReference type="RuleBase" id="RU366047"/>
    </source>
</evidence>
<sequence>MLSILRSHSCNSHSGKSSLISRIEKKEPVGKDAALEYHYLTIQADYRDASYAYQLGGAGLGPSDSVNLPLWIMDGDESFAPLLKFALSPSLNRSVIMLCASLSEPTEILPSLNRWSRVIREAIKAQYDDAVRKEASDMQVRFWQEYVEPLESSMHTDKHGGIDVDSMLVPLEDGILSDNLGASVIVVLTKSDAQADMIEENIDRIQYHVRKFCLRHGAALVYTSAKDEKNTQLLNKYIAHRACGLPFISPAQLVEKDSIFIPAGWDSDKKLDIIRETLENPDTPLTAAEIPRPSRDNVVADIDEQDFLVALSNSAETVTNSPKRSSHKGVEGQPTDGNSPLVSFFNNLLKSKEKEGSEGKSPRQSLGGDAHAHFQKILEQKSSGGQPPVEEPADSHTVSEAGDSMPIVENDSEA</sequence>
<feature type="compositionally biased region" description="Polar residues" evidence="12">
    <location>
        <begin position="314"/>
        <end position="323"/>
    </location>
</feature>
<organism evidence="13 14">
    <name type="scientific">Steinernema glaseri</name>
    <dbReference type="NCBI Taxonomy" id="37863"/>
    <lineage>
        <taxon>Eukaryota</taxon>
        <taxon>Metazoa</taxon>
        <taxon>Ecdysozoa</taxon>
        <taxon>Nematoda</taxon>
        <taxon>Chromadorea</taxon>
        <taxon>Rhabditida</taxon>
        <taxon>Tylenchina</taxon>
        <taxon>Panagrolaimomorpha</taxon>
        <taxon>Strongyloidoidea</taxon>
        <taxon>Steinernematidae</taxon>
        <taxon>Steinernema</taxon>
    </lineage>
</organism>
<feature type="compositionally biased region" description="Basic and acidic residues" evidence="12">
    <location>
        <begin position="370"/>
        <end position="379"/>
    </location>
</feature>
<feature type="region of interest" description="Disordered" evidence="12">
    <location>
        <begin position="314"/>
        <end position="414"/>
    </location>
</feature>
<feature type="compositionally biased region" description="Basic and acidic residues" evidence="12">
    <location>
        <begin position="350"/>
        <end position="361"/>
    </location>
</feature>
<reference evidence="14" key="1">
    <citation type="submission" date="2016-11" db="UniProtKB">
        <authorList>
            <consortium name="WormBaseParasite"/>
        </authorList>
    </citation>
    <scope>IDENTIFICATION</scope>
</reference>
<dbReference type="PANTHER" id="PTHR12688:SF0">
    <property type="entry name" value="DYNEIN LIGHT INTERMEDIATE CHAIN"/>
    <property type="match status" value="1"/>
</dbReference>
<dbReference type="GO" id="GO:0007018">
    <property type="term" value="P:microtubule-based movement"/>
    <property type="evidence" value="ECO:0007669"/>
    <property type="project" value="InterPro"/>
</dbReference>
<name>A0A1I7YSG1_9BILA</name>
<comment type="subcellular location">
    <subcellularLocation>
        <location evidence="1 11">Cytoplasm</location>
        <location evidence="1 11">Cytoskeleton</location>
    </subcellularLocation>
</comment>
<dbReference type="GO" id="GO:0005813">
    <property type="term" value="C:centrosome"/>
    <property type="evidence" value="ECO:0007669"/>
    <property type="project" value="TreeGrafter"/>
</dbReference>
<dbReference type="GO" id="GO:0005868">
    <property type="term" value="C:cytoplasmic dynein complex"/>
    <property type="evidence" value="ECO:0007669"/>
    <property type="project" value="UniProtKB-UniRule"/>
</dbReference>
<evidence type="ECO:0000256" key="7">
    <source>
        <dbReference type="ARBA" id="ARBA00022840"/>
    </source>
</evidence>
<evidence type="ECO:0000256" key="3">
    <source>
        <dbReference type="ARBA" id="ARBA00022448"/>
    </source>
</evidence>
<keyword evidence="3 11" id="KW-0813">Transport</keyword>
<evidence type="ECO:0000256" key="1">
    <source>
        <dbReference type="ARBA" id="ARBA00004245"/>
    </source>
</evidence>
<keyword evidence="4 11" id="KW-0963">Cytoplasm</keyword>
<evidence type="ECO:0000256" key="10">
    <source>
        <dbReference type="ARBA" id="ARBA00023212"/>
    </source>
</evidence>
<keyword evidence="5 11" id="KW-0493">Microtubule</keyword>
<comment type="similarity">
    <text evidence="2 11">Belongs to the dynein light intermediate chain family.</text>
</comment>
<keyword evidence="13" id="KW-1185">Reference proteome</keyword>
<dbReference type="InterPro" id="IPR022780">
    <property type="entry name" value="Dynein_light_int_chain"/>
</dbReference>
<evidence type="ECO:0000256" key="9">
    <source>
        <dbReference type="ARBA" id="ARBA00023175"/>
    </source>
</evidence>
<dbReference type="InterPro" id="IPR027417">
    <property type="entry name" value="P-loop_NTPase"/>
</dbReference>
<dbReference type="GO" id="GO:0045504">
    <property type="term" value="F:dynein heavy chain binding"/>
    <property type="evidence" value="ECO:0007669"/>
    <property type="project" value="TreeGrafter"/>
</dbReference>
<proteinExistence type="inferred from homology"/>
<dbReference type="GO" id="GO:0005874">
    <property type="term" value="C:microtubule"/>
    <property type="evidence" value="ECO:0007669"/>
    <property type="project" value="UniProtKB-KW"/>
</dbReference>
<dbReference type="SUPFAM" id="SSF52540">
    <property type="entry name" value="P-loop containing nucleoside triphosphate hydrolases"/>
    <property type="match status" value="1"/>
</dbReference>
<evidence type="ECO:0000256" key="8">
    <source>
        <dbReference type="ARBA" id="ARBA00023017"/>
    </source>
</evidence>
<evidence type="ECO:0000256" key="12">
    <source>
        <dbReference type="SAM" id="MobiDB-lite"/>
    </source>
</evidence>
<dbReference type="PANTHER" id="PTHR12688">
    <property type="entry name" value="DYNEIN LIGHT INTERMEDIATE CHAIN"/>
    <property type="match status" value="1"/>
</dbReference>
<evidence type="ECO:0000256" key="2">
    <source>
        <dbReference type="ARBA" id="ARBA00006831"/>
    </source>
</evidence>
<keyword evidence="9 11" id="KW-0505">Motor protein</keyword>
<dbReference type="AlphaFoldDB" id="A0A1I7YSG1"/>
<keyword evidence="7 11" id="KW-0067">ATP-binding</keyword>
<protein>
    <recommendedName>
        <fullName evidence="11">Dynein light intermediate chain</fullName>
    </recommendedName>
</protein>
<keyword evidence="6 11" id="KW-0547">Nucleotide-binding</keyword>
<evidence type="ECO:0000256" key="5">
    <source>
        <dbReference type="ARBA" id="ARBA00022701"/>
    </source>
</evidence>
<evidence type="ECO:0000313" key="14">
    <source>
        <dbReference type="WBParaSite" id="L893_g19031.t1"/>
    </source>
</evidence>
<evidence type="ECO:0000256" key="6">
    <source>
        <dbReference type="ARBA" id="ARBA00022741"/>
    </source>
</evidence>
<dbReference type="GO" id="GO:0005524">
    <property type="term" value="F:ATP binding"/>
    <property type="evidence" value="ECO:0007669"/>
    <property type="project" value="UniProtKB-KW"/>
</dbReference>
<comment type="function">
    <text evidence="11">Acts as one of several non-catalytic accessory components of the cytoplasmic dynein 1 complex that are thought to be involved in linking dynein to cargos and to adapter proteins that regulate dynein function. Cytoplasmic dynein 1 acts as a motor for the intracellular retrograde motility of vesicles and organelles along microtubules. May play a role in binding dynein to membranous organelles or chromosomes.</text>
</comment>
<evidence type="ECO:0000256" key="4">
    <source>
        <dbReference type="ARBA" id="ARBA00022490"/>
    </source>
</evidence>
<keyword evidence="8 11" id="KW-0243">Dynein</keyword>
<evidence type="ECO:0000313" key="13">
    <source>
        <dbReference type="Proteomes" id="UP000095287"/>
    </source>
</evidence>
<accession>A0A1I7YSG1</accession>
<dbReference type="GO" id="GO:0000226">
    <property type="term" value="P:microtubule cytoskeleton organization"/>
    <property type="evidence" value="ECO:0007669"/>
    <property type="project" value="TreeGrafter"/>
</dbReference>
<dbReference type="InterPro" id="IPR008467">
    <property type="entry name" value="Dynein1_light_intermed_chain"/>
</dbReference>
<dbReference type="Proteomes" id="UP000095287">
    <property type="component" value="Unplaced"/>
</dbReference>
<keyword evidence="10 11" id="KW-0206">Cytoskeleton</keyword>
<dbReference type="Gene3D" id="3.40.50.300">
    <property type="entry name" value="P-loop containing nucleotide triphosphate hydrolases"/>
    <property type="match status" value="1"/>
</dbReference>
<dbReference type="Pfam" id="PF05783">
    <property type="entry name" value="DLIC"/>
    <property type="match status" value="1"/>
</dbReference>
<comment type="subunit">
    <text evidence="11">Homodimer. The cytoplasmic dynein 1 complex consists of two catalytic heavy chains (HCs) and a number of non-catalytic subunits presented by intermediate chains (ICs).</text>
</comment>